<dbReference type="PRINTS" id="PR00412">
    <property type="entry name" value="EPOXHYDRLASE"/>
</dbReference>
<dbReference type="InterPro" id="IPR000073">
    <property type="entry name" value="AB_hydrolase_1"/>
</dbReference>
<dbReference type="Pfam" id="PF00561">
    <property type="entry name" value="Abhydrolase_1"/>
    <property type="match status" value="1"/>
</dbReference>
<feature type="chain" id="PRO_5038634812" evidence="2">
    <location>
        <begin position="29"/>
        <end position="343"/>
    </location>
</feature>
<proteinExistence type="predicted"/>
<dbReference type="GO" id="GO:0016787">
    <property type="term" value="F:hydrolase activity"/>
    <property type="evidence" value="ECO:0007669"/>
    <property type="project" value="UniProtKB-KW"/>
</dbReference>
<reference evidence="4 5" key="1">
    <citation type="submission" date="2019-03" db="EMBL/GenBank/DDBJ databases">
        <title>Cohnella endophytica sp. nov., a novel endophytic bacterium isolated from bark of Sonneratia apetala.</title>
        <authorList>
            <person name="Tuo L."/>
        </authorList>
    </citation>
    <scope>NUCLEOTIDE SEQUENCE [LARGE SCALE GENOMIC DNA]</scope>
    <source>
        <strain evidence="4 5">CCTCC AB 208254</strain>
    </source>
</reference>
<keyword evidence="5" id="KW-1185">Reference proteome</keyword>
<evidence type="ECO:0000313" key="5">
    <source>
        <dbReference type="Proteomes" id="UP000297900"/>
    </source>
</evidence>
<gene>
    <name evidence="4" type="ORF">E2980_00370</name>
</gene>
<evidence type="ECO:0000256" key="1">
    <source>
        <dbReference type="ARBA" id="ARBA00022801"/>
    </source>
</evidence>
<evidence type="ECO:0000313" key="4">
    <source>
        <dbReference type="EMBL" id="TFE31576.1"/>
    </source>
</evidence>
<dbReference type="EMBL" id="SOMN01000001">
    <property type="protein sequence ID" value="TFE31576.1"/>
    <property type="molecule type" value="Genomic_DNA"/>
</dbReference>
<feature type="domain" description="AB hydrolase-1" evidence="3">
    <location>
        <begin position="79"/>
        <end position="331"/>
    </location>
</feature>
<dbReference type="PANTHER" id="PTHR43329">
    <property type="entry name" value="EPOXIDE HYDROLASE"/>
    <property type="match status" value="1"/>
</dbReference>
<accession>A0A4Y8M6F0</accession>
<evidence type="ECO:0000259" key="3">
    <source>
        <dbReference type="Pfam" id="PF00561"/>
    </source>
</evidence>
<evidence type="ECO:0000256" key="2">
    <source>
        <dbReference type="SAM" id="SignalP"/>
    </source>
</evidence>
<comment type="caution">
    <text evidence="4">The sequence shown here is derived from an EMBL/GenBank/DDBJ whole genome shotgun (WGS) entry which is preliminary data.</text>
</comment>
<dbReference type="OrthoDB" id="9773293at2"/>
<dbReference type="Gene3D" id="3.40.50.1820">
    <property type="entry name" value="alpha/beta hydrolase"/>
    <property type="match status" value="1"/>
</dbReference>
<dbReference type="InterPro" id="IPR029058">
    <property type="entry name" value="AB_hydrolase_fold"/>
</dbReference>
<keyword evidence="1 4" id="KW-0378">Hydrolase</keyword>
<protein>
    <submittedName>
        <fullName evidence="4">Alpha/beta hydrolase</fullName>
    </submittedName>
</protein>
<organism evidence="4 5">
    <name type="scientific">Cohnella luojiensis</name>
    <dbReference type="NCBI Taxonomy" id="652876"/>
    <lineage>
        <taxon>Bacteria</taxon>
        <taxon>Bacillati</taxon>
        <taxon>Bacillota</taxon>
        <taxon>Bacilli</taxon>
        <taxon>Bacillales</taxon>
        <taxon>Paenibacillaceae</taxon>
        <taxon>Cohnella</taxon>
    </lineage>
</organism>
<keyword evidence="2" id="KW-0732">Signal</keyword>
<dbReference type="RefSeq" id="WP_135150149.1">
    <property type="nucleotide sequence ID" value="NZ_SOMN01000001.1"/>
</dbReference>
<dbReference type="AlphaFoldDB" id="A0A4Y8M6F0"/>
<sequence length="343" mass="38746">MLKGTTRKYAKFSAFFLLVALVSALITAFTTNNNQNNDPSINKAYSDKELVKTLPGFKNAYKTVNGVKLHYIEGGKGEPLFLLPGWPQTWYAYHKIMPELAKKYHVYVVEYRGMGSSDKPASGYDKKTMASDVYALVKELGYSKVNMAGHDIGAFVAYAYAANYPQATKKLALLDVAHPSDRYLTIPLLPPPGVYDTSVKDHPIYPWWFGLNSVPELPEKLLQGNGMRIYQDWLFDYLAYGKPAMTKEVKEVYYAAYSSPDAIRASNGWYKTFRQDIEDLKTYPKLSMPVLGIAGFDATFTNLDAHLRQYATDVKSVKLDGAGHWIAEQKPQETIKLFNEFFQ</sequence>
<dbReference type="SUPFAM" id="SSF53474">
    <property type="entry name" value="alpha/beta-Hydrolases"/>
    <property type="match status" value="1"/>
</dbReference>
<name>A0A4Y8M6F0_9BACL</name>
<feature type="signal peptide" evidence="2">
    <location>
        <begin position="1"/>
        <end position="28"/>
    </location>
</feature>
<dbReference type="Proteomes" id="UP000297900">
    <property type="component" value="Unassembled WGS sequence"/>
</dbReference>
<dbReference type="InterPro" id="IPR000639">
    <property type="entry name" value="Epox_hydrolase-like"/>
</dbReference>